<sequence length="284" mass="29858">MNPRPVLTACFILLTAWLAAPCAMHAQTPSVPASYSIQQGIDYTQGTNGPLKADAYIPNGAGPFPGIVFIHGGAWANGNRDQMAKIVKELANHGYVGFTIDYDVAPVHYPASLHQSLEAVRYLRDHAQQLHLDPTRIAVAGSSAGGELAALVALTPEAKVKAGIILNGVLDLAALGDSSQMVTNYLGGVCSSTPACKAASPVDQVHPGAPPFFVGHGTADKVVPFSEAEAFVAALRAAKAQVEFFTATGAGHTYWASPEFYQKNVEDIERFLSLALRPHGGAGR</sequence>
<protein>
    <submittedName>
        <fullName evidence="4">Acetyl esterase/lipase</fullName>
    </submittedName>
</protein>
<accession>A0A239EFW9</accession>
<evidence type="ECO:0000256" key="1">
    <source>
        <dbReference type="ARBA" id="ARBA00022801"/>
    </source>
</evidence>
<dbReference type="OrthoDB" id="24847at2"/>
<evidence type="ECO:0000313" key="4">
    <source>
        <dbReference type="EMBL" id="SNS43527.1"/>
    </source>
</evidence>
<proteinExistence type="predicted"/>
<dbReference type="EMBL" id="FZOU01000001">
    <property type="protein sequence ID" value="SNS43527.1"/>
    <property type="molecule type" value="Genomic_DNA"/>
</dbReference>
<dbReference type="AlphaFoldDB" id="A0A239EFW9"/>
<evidence type="ECO:0000259" key="3">
    <source>
        <dbReference type="Pfam" id="PF20434"/>
    </source>
</evidence>
<dbReference type="PANTHER" id="PTHR48081">
    <property type="entry name" value="AB HYDROLASE SUPERFAMILY PROTEIN C4A8.06C"/>
    <property type="match status" value="1"/>
</dbReference>
<keyword evidence="1" id="KW-0378">Hydrolase</keyword>
<dbReference type="Pfam" id="PF20434">
    <property type="entry name" value="BD-FAE"/>
    <property type="match status" value="1"/>
</dbReference>
<dbReference type="InterPro" id="IPR029058">
    <property type="entry name" value="AB_hydrolase_fold"/>
</dbReference>
<evidence type="ECO:0000256" key="2">
    <source>
        <dbReference type="SAM" id="SignalP"/>
    </source>
</evidence>
<keyword evidence="5" id="KW-1185">Reference proteome</keyword>
<dbReference type="PANTHER" id="PTHR48081:SF13">
    <property type="entry name" value="ALPHA_BETA HYDROLASE"/>
    <property type="match status" value="1"/>
</dbReference>
<dbReference type="InterPro" id="IPR049492">
    <property type="entry name" value="BD-FAE-like_dom"/>
</dbReference>
<evidence type="ECO:0000313" key="5">
    <source>
        <dbReference type="Proteomes" id="UP000198356"/>
    </source>
</evidence>
<dbReference type="SUPFAM" id="SSF53474">
    <property type="entry name" value="alpha/beta-Hydrolases"/>
    <property type="match status" value="1"/>
</dbReference>
<feature type="signal peptide" evidence="2">
    <location>
        <begin position="1"/>
        <end position="26"/>
    </location>
</feature>
<name>A0A239EFW9_9BACT</name>
<gene>
    <name evidence="4" type="ORF">SAMN05421770_101958</name>
</gene>
<feature type="domain" description="BD-FAE-like" evidence="3">
    <location>
        <begin position="54"/>
        <end position="235"/>
    </location>
</feature>
<dbReference type="Proteomes" id="UP000198356">
    <property type="component" value="Unassembled WGS sequence"/>
</dbReference>
<dbReference type="RefSeq" id="WP_089407211.1">
    <property type="nucleotide sequence ID" value="NZ_FZOU01000001.1"/>
</dbReference>
<dbReference type="InterPro" id="IPR050300">
    <property type="entry name" value="GDXG_lipolytic_enzyme"/>
</dbReference>
<organism evidence="4 5">
    <name type="scientific">Granulicella rosea</name>
    <dbReference type="NCBI Taxonomy" id="474952"/>
    <lineage>
        <taxon>Bacteria</taxon>
        <taxon>Pseudomonadati</taxon>
        <taxon>Acidobacteriota</taxon>
        <taxon>Terriglobia</taxon>
        <taxon>Terriglobales</taxon>
        <taxon>Acidobacteriaceae</taxon>
        <taxon>Granulicella</taxon>
    </lineage>
</organism>
<keyword evidence="2" id="KW-0732">Signal</keyword>
<reference evidence="4 5" key="1">
    <citation type="submission" date="2017-06" db="EMBL/GenBank/DDBJ databases">
        <authorList>
            <person name="Kim H.J."/>
            <person name="Triplett B.A."/>
        </authorList>
    </citation>
    <scope>NUCLEOTIDE SEQUENCE [LARGE SCALE GENOMIC DNA]</scope>
    <source>
        <strain evidence="4 5">DSM 18704</strain>
    </source>
</reference>
<dbReference type="GO" id="GO:0016787">
    <property type="term" value="F:hydrolase activity"/>
    <property type="evidence" value="ECO:0007669"/>
    <property type="project" value="UniProtKB-KW"/>
</dbReference>
<dbReference type="Gene3D" id="3.40.50.1820">
    <property type="entry name" value="alpha/beta hydrolase"/>
    <property type="match status" value="1"/>
</dbReference>
<feature type="chain" id="PRO_5013076899" evidence="2">
    <location>
        <begin position="27"/>
        <end position="284"/>
    </location>
</feature>